<sequence>MPPLLVLDPPVELLVEELVDDELLVEDDVDELPLLPVLPKLDDELLDDELDELDEDDELLPDEPPVEPG</sequence>
<evidence type="ECO:0000313" key="3">
    <source>
        <dbReference type="Proteomes" id="UP000015531"/>
    </source>
</evidence>
<dbReference type="EMBL" id="ATDP01000072">
    <property type="protein sequence ID" value="EQB17073.1"/>
    <property type="molecule type" value="Genomic_DNA"/>
</dbReference>
<protein>
    <submittedName>
        <fullName evidence="2">Uncharacterized protein</fullName>
    </submittedName>
</protein>
<proteinExistence type="predicted"/>
<reference evidence="2 3" key="1">
    <citation type="journal article" date="2013" name="Genome Announc.">
        <title>Draft Genome Sequence of Sphingobium lactosutens Strain DS20T, Isolated from a Hexachlorocyclohexane Dumpsite.</title>
        <authorList>
            <person name="Kumar R."/>
            <person name="Dwivedi V."/>
            <person name="Negi V."/>
            <person name="Khurana J.P."/>
            <person name="Lal R."/>
        </authorList>
    </citation>
    <scope>NUCLEOTIDE SEQUENCE [LARGE SCALE GENOMIC DNA]</scope>
    <source>
        <strain evidence="2 3">DS20</strain>
    </source>
</reference>
<gene>
    <name evidence="2" type="ORF">RLDS_05390</name>
</gene>
<accession>T0HYC0</accession>
<dbReference type="eggNOG" id="ENOG502ZZPS">
    <property type="taxonomic scope" value="Bacteria"/>
</dbReference>
<dbReference type="Proteomes" id="UP000015531">
    <property type="component" value="Unassembled WGS sequence"/>
</dbReference>
<dbReference type="AlphaFoldDB" id="T0HYC0"/>
<dbReference type="PATRIC" id="fig|1331060.3.peg.1003"/>
<evidence type="ECO:0000313" key="2">
    <source>
        <dbReference type="EMBL" id="EQB17073.1"/>
    </source>
</evidence>
<dbReference type="RefSeq" id="WP_021224922.1">
    <property type="nucleotide sequence ID" value="NZ_ATDP01000072.1"/>
</dbReference>
<organism evidence="2 3">
    <name type="scientific">Sphingobium lactosutens DS20</name>
    <dbReference type="NCBI Taxonomy" id="1331060"/>
    <lineage>
        <taxon>Bacteria</taxon>
        <taxon>Pseudomonadati</taxon>
        <taxon>Pseudomonadota</taxon>
        <taxon>Alphaproteobacteria</taxon>
        <taxon>Sphingomonadales</taxon>
        <taxon>Sphingomonadaceae</taxon>
        <taxon>Sphingobium</taxon>
    </lineage>
</organism>
<keyword evidence="3" id="KW-1185">Reference proteome</keyword>
<comment type="caution">
    <text evidence="2">The sequence shown here is derived from an EMBL/GenBank/DDBJ whole genome shotgun (WGS) entry which is preliminary data.</text>
</comment>
<evidence type="ECO:0000256" key="1">
    <source>
        <dbReference type="SAM" id="MobiDB-lite"/>
    </source>
</evidence>
<feature type="region of interest" description="Disordered" evidence="1">
    <location>
        <begin position="47"/>
        <end position="69"/>
    </location>
</feature>
<name>T0HYC0_9SPHN</name>